<protein>
    <submittedName>
        <fullName evidence="6">DNA-binding IclR family transcriptional regulator</fullName>
    </submittedName>
</protein>
<dbReference type="PANTHER" id="PTHR30136">
    <property type="entry name" value="HELIX-TURN-HELIX TRANSCRIPTIONAL REGULATOR, ICLR FAMILY"/>
    <property type="match status" value="1"/>
</dbReference>
<dbReference type="AlphaFoldDB" id="A0A420WHR7"/>
<dbReference type="PANTHER" id="PTHR30136:SF35">
    <property type="entry name" value="HTH-TYPE TRANSCRIPTIONAL REGULATOR RV1719"/>
    <property type="match status" value="1"/>
</dbReference>
<comment type="caution">
    <text evidence="6">The sequence shown here is derived from an EMBL/GenBank/DDBJ whole genome shotgun (WGS) entry which is preliminary data.</text>
</comment>
<keyword evidence="3" id="KW-0804">Transcription</keyword>
<dbReference type="PROSITE" id="PS51077">
    <property type="entry name" value="HTH_ICLR"/>
    <property type="match status" value="1"/>
</dbReference>
<dbReference type="Gene3D" id="3.30.450.40">
    <property type="match status" value="1"/>
</dbReference>
<evidence type="ECO:0000259" key="4">
    <source>
        <dbReference type="PROSITE" id="PS51077"/>
    </source>
</evidence>
<dbReference type="SUPFAM" id="SSF55781">
    <property type="entry name" value="GAF domain-like"/>
    <property type="match status" value="1"/>
</dbReference>
<dbReference type="SUPFAM" id="SSF46785">
    <property type="entry name" value="Winged helix' DNA-binding domain"/>
    <property type="match status" value="1"/>
</dbReference>
<dbReference type="InterPro" id="IPR014757">
    <property type="entry name" value="Tscrpt_reg_IclR_C"/>
</dbReference>
<name>A0A420WHR7_9PROT</name>
<dbReference type="InterPro" id="IPR036388">
    <property type="entry name" value="WH-like_DNA-bd_sf"/>
</dbReference>
<sequence>MAGQDAVKTAARTLDLLEVFAKARGPLSLTEIAQRINTPISSCHSLVRTLQARGYVYVLDSRKRVYPTKRLLAVASAIARHDPLLEKLAPILEDLRRDTGETVLLGKRQDDHVTYLEVIEGTHIVRYTSSPGDTKPLHSSTIGKATLGLMAPADRAALVARIELPRVTPNTVTDRAALLEEIERSAARGWYETRGENIADVMAISVSFRILDEGLGVALAGPISRMTENFDAYLARLKQAQAAFEALNASFEGR</sequence>
<dbReference type="InterPro" id="IPR005471">
    <property type="entry name" value="Tscrpt_reg_IclR_N"/>
</dbReference>
<evidence type="ECO:0000256" key="1">
    <source>
        <dbReference type="ARBA" id="ARBA00023015"/>
    </source>
</evidence>
<accession>A0A420WHR7</accession>
<dbReference type="InterPro" id="IPR050707">
    <property type="entry name" value="HTH_MetabolicPath_Reg"/>
</dbReference>
<dbReference type="InterPro" id="IPR029016">
    <property type="entry name" value="GAF-like_dom_sf"/>
</dbReference>
<dbReference type="RefSeq" id="WP_121220325.1">
    <property type="nucleotide sequence ID" value="NZ_RBIG01000002.1"/>
</dbReference>
<evidence type="ECO:0000256" key="3">
    <source>
        <dbReference type="ARBA" id="ARBA00023163"/>
    </source>
</evidence>
<dbReference type="EMBL" id="RBIG01000002">
    <property type="protein sequence ID" value="RKQ70512.1"/>
    <property type="molecule type" value="Genomic_DNA"/>
</dbReference>
<evidence type="ECO:0000256" key="2">
    <source>
        <dbReference type="ARBA" id="ARBA00023125"/>
    </source>
</evidence>
<evidence type="ECO:0000313" key="6">
    <source>
        <dbReference type="EMBL" id="RKQ70512.1"/>
    </source>
</evidence>
<dbReference type="Pfam" id="PF01614">
    <property type="entry name" value="IclR_C"/>
    <property type="match status" value="1"/>
</dbReference>
<dbReference type="Proteomes" id="UP000277424">
    <property type="component" value="Unassembled WGS sequence"/>
</dbReference>
<feature type="domain" description="IclR-ED" evidence="5">
    <location>
        <begin position="70"/>
        <end position="253"/>
    </location>
</feature>
<dbReference type="SMART" id="SM00346">
    <property type="entry name" value="HTH_ICLR"/>
    <property type="match status" value="1"/>
</dbReference>
<dbReference type="GO" id="GO:0003700">
    <property type="term" value="F:DNA-binding transcription factor activity"/>
    <property type="evidence" value="ECO:0007669"/>
    <property type="project" value="TreeGrafter"/>
</dbReference>
<organism evidence="6 7">
    <name type="scientific">Oceanibaculum indicum</name>
    <dbReference type="NCBI Taxonomy" id="526216"/>
    <lineage>
        <taxon>Bacteria</taxon>
        <taxon>Pseudomonadati</taxon>
        <taxon>Pseudomonadota</taxon>
        <taxon>Alphaproteobacteria</taxon>
        <taxon>Rhodospirillales</taxon>
        <taxon>Oceanibaculaceae</taxon>
        <taxon>Oceanibaculum</taxon>
    </lineage>
</organism>
<feature type="domain" description="HTH iclR-type" evidence="4">
    <location>
        <begin position="7"/>
        <end position="67"/>
    </location>
</feature>
<dbReference type="PROSITE" id="PS51078">
    <property type="entry name" value="ICLR_ED"/>
    <property type="match status" value="1"/>
</dbReference>
<evidence type="ECO:0000259" key="5">
    <source>
        <dbReference type="PROSITE" id="PS51078"/>
    </source>
</evidence>
<proteinExistence type="predicted"/>
<dbReference type="Pfam" id="PF09339">
    <property type="entry name" value="HTH_IclR"/>
    <property type="match status" value="1"/>
</dbReference>
<reference evidence="6 7" key="1">
    <citation type="submission" date="2018-10" db="EMBL/GenBank/DDBJ databases">
        <title>Comparative analysis of microorganisms from saline springs in Andes Mountain Range, Colombia.</title>
        <authorList>
            <person name="Rubin E."/>
        </authorList>
    </citation>
    <scope>NUCLEOTIDE SEQUENCE [LARGE SCALE GENOMIC DNA]</scope>
    <source>
        <strain evidence="6 7">USBA 36</strain>
    </source>
</reference>
<dbReference type="GO" id="GO:0003677">
    <property type="term" value="F:DNA binding"/>
    <property type="evidence" value="ECO:0007669"/>
    <property type="project" value="UniProtKB-KW"/>
</dbReference>
<dbReference type="GO" id="GO:0045892">
    <property type="term" value="P:negative regulation of DNA-templated transcription"/>
    <property type="evidence" value="ECO:0007669"/>
    <property type="project" value="TreeGrafter"/>
</dbReference>
<dbReference type="InterPro" id="IPR036390">
    <property type="entry name" value="WH_DNA-bd_sf"/>
</dbReference>
<evidence type="ECO:0000313" key="7">
    <source>
        <dbReference type="Proteomes" id="UP000277424"/>
    </source>
</evidence>
<dbReference type="Gene3D" id="1.10.10.10">
    <property type="entry name" value="Winged helix-like DNA-binding domain superfamily/Winged helix DNA-binding domain"/>
    <property type="match status" value="1"/>
</dbReference>
<gene>
    <name evidence="6" type="ORF">BCL74_2460</name>
</gene>
<dbReference type="OrthoDB" id="6057486at2"/>
<keyword evidence="2 6" id="KW-0238">DNA-binding</keyword>
<keyword evidence="1" id="KW-0805">Transcription regulation</keyword>